<dbReference type="PATRIC" id="fig|1178515.4.peg.1644"/>
<dbReference type="PANTHER" id="PTHR43537">
    <property type="entry name" value="TRANSCRIPTIONAL REGULATOR, GNTR FAMILY"/>
    <property type="match status" value="1"/>
</dbReference>
<evidence type="ECO:0000256" key="2">
    <source>
        <dbReference type="ARBA" id="ARBA00023125"/>
    </source>
</evidence>
<evidence type="ECO:0000313" key="5">
    <source>
        <dbReference type="EMBL" id="ANE46268.1"/>
    </source>
</evidence>
<name>A0A172TGT4_9BACL</name>
<dbReference type="EMBL" id="CP011388">
    <property type="protein sequence ID" value="ANE46268.1"/>
    <property type="molecule type" value="Genomic_DNA"/>
</dbReference>
<accession>A0A172TGT4</accession>
<dbReference type="PROSITE" id="PS50949">
    <property type="entry name" value="HTH_GNTR"/>
    <property type="match status" value="1"/>
</dbReference>
<dbReference type="CDD" id="cd07377">
    <property type="entry name" value="WHTH_GntR"/>
    <property type="match status" value="1"/>
</dbReference>
<organism evidence="5 6">
    <name type="scientific">Paenibacillus swuensis</name>
    <dbReference type="NCBI Taxonomy" id="1178515"/>
    <lineage>
        <taxon>Bacteria</taxon>
        <taxon>Bacillati</taxon>
        <taxon>Bacillota</taxon>
        <taxon>Bacilli</taxon>
        <taxon>Bacillales</taxon>
        <taxon>Paenibacillaceae</taxon>
        <taxon>Paenibacillus</taxon>
    </lineage>
</organism>
<dbReference type="SMART" id="SM00895">
    <property type="entry name" value="FCD"/>
    <property type="match status" value="1"/>
</dbReference>
<keyword evidence="1" id="KW-0805">Transcription regulation</keyword>
<dbReference type="SMART" id="SM00345">
    <property type="entry name" value="HTH_GNTR"/>
    <property type="match status" value="1"/>
</dbReference>
<evidence type="ECO:0000256" key="3">
    <source>
        <dbReference type="ARBA" id="ARBA00023163"/>
    </source>
</evidence>
<dbReference type="GO" id="GO:0003677">
    <property type="term" value="F:DNA binding"/>
    <property type="evidence" value="ECO:0007669"/>
    <property type="project" value="UniProtKB-KW"/>
</dbReference>
<sequence>MELSKLEKRNHYEEITEQLKRRIIDGTLKAGDKLPSAKELSEQFGVGRSTTREALSALKAMGYIDIRQGGGSTVITSAPGGAGRDFPELHSLRMNKSSLLELLEARHAFEVSIVRMAAAKRTEGDVAGLQSLIQQMERSLGQDLEGERLDIGFHRALAEATHNTIMVQLFDAVLKPLEQGIQQIRRVEIYADPEVSRQLLKEHTFIYDAINTRDAEAAASGMKAHLSHVERILLKYI</sequence>
<dbReference type="PRINTS" id="PR00035">
    <property type="entry name" value="HTHGNTR"/>
</dbReference>
<dbReference type="Gene3D" id="1.20.120.530">
    <property type="entry name" value="GntR ligand-binding domain-like"/>
    <property type="match status" value="1"/>
</dbReference>
<dbReference type="PANTHER" id="PTHR43537:SF5">
    <property type="entry name" value="UXU OPERON TRANSCRIPTIONAL REGULATOR"/>
    <property type="match status" value="1"/>
</dbReference>
<reference evidence="5 6" key="1">
    <citation type="submission" date="2015-01" db="EMBL/GenBank/DDBJ databases">
        <title>Paenibacillus swuensis/DY6/whole genome sequencing.</title>
        <authorList>
            <person name="Kim M.K."/>
            <person name="Srinivasan S."/>
            <person name="Lee J.-J."/>
        </authorList>
    </citation>
    <scope>NUCLEOTIDE SEQUENCE [LARGE SCALE GENOMIC DNA]</scope>
    <source>
        <strain evidence="5 6">DY6</strain>
    </source>
</reference>
<dbReference type="InterPro" id="IPR036390">
    <property type="entry name" value="WH_DNA-bd_sf"/>
</dbReference>
<dbReference type="InterPro" id="IPR036388">
    <property type="entry name" value="WH-like_DNA-bd_sf"/>
</dbReference>
<keyword evidence="2" id="KW-0238">DNA-binding</keyword>
<dbReference type="InterPro" id="IPR008920">
    <property type="entry name" value="TF_FadR/GntR_C"/>
</dbReference>
<dbReference type="InterPro" id="IPR000524">
    <property type="entry name" value="Tscrpt_reg_HTH_GntR"/>
</dbReference>
<dbReference type="SUPFAM" id="SSF48008">
    <property type="entry name" value="GntR ligand-binding domain-like"/>
    <property type="match status" value="1"/>
</dbReference>
<gene>
    <name evidence="5" type="ORF">SY83_08265</name>
</gene>
<dbReference type="RefSeq" id="WP_068605805.1">
    <property type="nucleotide sequence ID" value="NZ_CP011388.1"/>
</dbReference>
<evidence type="ECO:0000259" key="4">
    <source>
        <dbReference type="PROSITE" id="PS50949"/>
    </source>
</evidence>
<dbReference type="InterPro" id="IPR011711">
    <property type="entry name" value="GntR_C"/>
</dbReference>
<keyword evidence="3" id="KW-0804">Transcription</keyword>
<dbReference type="KEGG" id="pswu:SY83_08265"/>
<dbReference type="Gene3D" id="1.10.10.10">
    <property type="entry name" value="Winged helix-like DNA-binding domain superfamily/Winged helix DNA-binding domain"/>
    <property type="match status" value="1"/>
</dbReference>
<dbReference type="Pfam" id="PF00392">
    <property type="entry name" value="GntR"/>
    <property type="match status" value="1"/>
</dbReference>
<protein>
    <submittedName>
        <fullName evidence="5">GntR family transcriptional regulator</fullName>
    </submittedName>
</protein>
<keyword evidence="6" id="KW-1185">Reference proteome</keyword>
<dbReference type="OrthoDB" id="214086at2"/>
<dbReference type="SUPFAM" id="SSF46785">
    <property type="entry name" value="Winged helix' DNA-binding domain"/>
    <property type="match status" value="1"/>
</dbReference>
<dbReference type="Pfam" id="PF07729">
    <property type="entry name" value="FCD"/>
    <property type="match status" value="1"/>
</dbReference>
<proteinExistence type="predicted"/>
<dbReference type="Proteomes" id="UP000076927">
    <property type="component" value="Chromosome"/>
</dbReference>
<dbReference type="GO" id="GO:0003700">
    <property type="term" value="F:DNA-binding transcription factor activity"/>
    <property type="evidence" value="ECO:0007669"/>
    <property type="project" value="InterPro"/>
</dbReference>
<dbReference type="AlphaFoldDB" id="A0A172TGT4"/>
<feature type="domain" description="HTH gntR-type" evidence="4">
    <location>
        <begin position="9"/>
        <end position="77"/>
    </location>
</feature>
<dbReference type="STRING" id="1178515.SY83_08265"/>
<evidence type="ECO:0000256" key="1">
    <source>
        <dbReference type="ARBA" id="ARBA00023015"/>
    </source>
</evidence>
<evidence type="ECO:0000313" key="6">
    <source>
        <dbReference type="Proteomes" id="UP000076927"/>
    </source>
</evidence>